<dbReference type="GO" id="GO:0003700">
    <property type="term" value="F:DNA-binding transcription factor activity"/>
    <property type="evidence" value="ECO:0007669"/>
    <property type="project" value="InterPro"/>
</dbReference>
<name>A0A1I1UQR4_9BACL</name>
<keyword evidence="2" id="KW-0175">Coiled coil</keyword>
<accession>A0A1I1UQR4</accession>
<evidence type="ECO:0000256" key="1">
    <source>
        <dbReference type="ARBA" id="ARBA00023125"/>
    </source>
</evidence>
<organism evidence="4 5">
    <name type="scientific">Paenibacillus catalpae</name>
    <dbReference type="NCBI Taxonomy" id="1045775"/>
    <lineage>
        <taxon>Bacteria</taxon>
        <taxon>Bacillati</taxon>
        <taxon>Bacillota</taxon>
        <taxon>Bacilli</taxon>
        <taxon>Bacillales</taxon>
        <taxon>Paenibacillaceae</taxon>
        <taxon>Paenibacillus</taxon>
    </lineage>
</organism>
<proteinExistence type="predicted"/>
<dbReference type="Gene3D" id="1.10.1660.10">
    <property type="match status" value="1"/>
</dbReference>
<dbReference type="PROSITE" id="PS50937">
    <property type="entry name" value="HTH_MERR_2"/>
    <property type="match status" value="1"/>
</dbReference>
<dbReference type="PANTHER" id="PTHR30204">
    <property type="entry name" value="REDOX-CYCLING DRUG-SENSING TRANSCRIPTIONAL ACTIVATOR SOXR"/>
    <property type="match status" value="1"/>
</dbReference>
<evidence type="ECO:0000256" key="2">
    <source>
        <dbReference type="SAM" id="Coils"/>
    </source>
</evidence>
<dbReference type="SMART" id="SM00422">
    <property type="entry name" value="HTH_MERR"/>
    <property type="match status" value="1"/>
</dbReference>
<evidence type="ECO:0000313" key="5">
    <source>
        <dbReference type="Proteomes" id="UP000198855"/>
    </source>
</evidence>
<dbReference type="PANTHER" id="PTHR30204:SF98">
    <property type="entry name" value="HTH-TYPE TRANSCRIPTIONAL REGULATOR ADHR"/>
    <property type="match status" value="1"/>
</dbReference>
<keyword evidence="5" id="KW-1185">Reference proteome</keyword>
<dbReference type="STRING" id="1045775.SAMN05216378_1183"/>
<dbReference type="GO" id="GO:0003677">
    <property type="term" value="F:DNA binding"/>
    <property type="evidence" value="ECO:0007669"/>
    <property type="project" value="UniProtKB-KW"/>
</dbReference>
<feature type="domain" description="HTH merR-type" evidence="3">
    <location>
        <begin position="4"/>
        <end position="73"/>
    </location>
</feature>
<dbReference type="RefSeq" id="WP_091182037.1">
    <property type="nucleotide sequence ID" value="NZ_FOMT01000001.1"/>
</dbReference>
<feature type="coiled-coil region" evidence="2">
    <location>
        <begin position="85"/>
        <end position="129"/>
    </location>
</feature>
<dbReference type="EMBL" id="FOMT01000001">
    <property type="protein sequence ID" value="SFD73172.1"/>
    <property type="molecule type" value="Genomic_DNA"/>
</dbReference>
<dbReference type="CDD" id="cd01109">
    <property type="entry name" value="HTH_YyaN"/>
    <property type="match status" value="1"/>
</dbReference>
<protein>
    <submittedName>
        <fullName evidence="4">DNA-binding transcriptional regulator, MerR family</fullName>
    </submittedName>
</protein>
<dbReference type="InterPro" id="IPR047057">
    <property type="entry name" value="MerR_fam"/>
</dbReference>
<gene>
    <name evidence="4" type="ORF">SAMN05216378_1183</name>
</gene>
<dbReference type="SUPFAM" id="SSF46955">
    <property type="entry name" value="Putative DNA-binding domain"/>
    <property type="match status" value="1"/>
</dbReference>
<reference evidence="5" key="1">
    <citation type="submission" date="2016-10" db="EMBL/GenBank/DDBJ databases">
        <authorList>
            <person name="Varghese N."/>
            <person name="Submissions S."/>
        </authorList>
    </citation>
    <scope>NUCLEOTIDE SEQUENCE [LARGE SCALE GENOMIC DNA]</scope>
    <source>
        <strain evidence="5">CGMCC 1.10784</strain>
    </source>
</reference>
<dbReference type="AlphaFoldDB" id="A0A1I1UQR4"/>
<dbReference type="Proteomes" id="UP000198855">
    <property type="component" value="Unassembled WGS sequence"/>
</dbReference>
<evidence type="ECO:0000313" key="4">
    <source>
        <dbReference type="EMBL" id="SFD73172.1"/>
    </source>
</evidence>
<dbReference type="OrthoDB" id="9811174at2"/>
<evidence type="ECO:0000259" key="3">
    <source>
        <dbReference type="PROSITE" id="PS50937"/>
    </source>
</evidence>
<keyword evidence="1 4" id="KW-0238">DNA-binding</keyword>
<dbReference type="InterPro" id="IPR000551">
    <property type="entry name" value="MerR-type_HTH_dom"/>
</dbReference>
<dbReference type="InterPro" id="IPR009061">
    <property type="entry name" value="DNA-bd_dom_put_sf"/>
</dbReference>
<sequence>MEIYLSIQAISDLTDITVHTLRYYEKNGLIHAIARGSNGHRQYSANDLAWIRFLVRLRMTGMTIRQMQQIADLRRQGSATTKERRILLETHKKKLMEQIEKLQEHDEVINEKIEIYRQWELENQQLEVAEQ</sequence>
<dbReference type="Pfam" id="PF13411">
    <property type="entry name" value="MerR_1"/>
    <property type="match status" value="1"/>
</dbReference>